<comment type="caution">
    <text evidence="1">The sequence shown here is derived from an EMBL/GenBank/DDBJ whole genome shotgun (WGS) entry which is preliminary data.</text>
</comment>
<proteinExistence type="predicted"/>
<organism evidence="1 2">
    <name type="scientific">Streptococcus mitis bv. 2 str. SK95</name>
    <dbReference type="NCBI Taxonomy" id="1000588"/>
    <lineage>
        <taxon>Bacteria</taxon>
        <taxon>Bacillati</taxon>
        <taxon>Bacillota</taxon>
        <taxon>Bacilli</taxon>
        <taxon>Lactobacillales</taxon>
        <taxon>Streptococcaceae</taxon>
        <taxon>Streptococcus</taxon>
    </lineage>
</organism>
<sequence length="37" mass="4088">MNLKKASEKATAYAVAFRFSNLARYELLGQLLIIGEG</sequence>
<name>F9LZ00_STROR</name>
<gene>
    <name evidence="1" type="ORF">HMPREF9965_0156</name>
</gene>
<dbReference type="Proteomes" id="UP000003858">
    <property type="component" value="Unassembled WGS sequence"/>
</dbReference>
<evidence type="ECO:0000313" key="2">
    <source>
        <dbReference type="Proteomes" id="UP000003858"/>
    </source>
</evidence>
<dbReference type="EMBL" id="AFUB01000055">
    <property type="protein sequence ID" value="EGU63854.1"/>
    <property type="molecule type" value="Genomic_DNA"/>
</dbReference>
<reference evidence="1 2" key="1">
    <citation type="submission" date="2011-05" db="EMBL/GenBank/DDBJ databases">
        <authorList>
            <person name="Durkin A.S."/>
            <person name="Radune D."/>
            <person name="Hostetler J."/>
            <person name="Torralba M."/>
            <person name="Gillis M."/>
            <person name="Methe B."/>
            <person name="Sutton G."/>
            <person name="Nelson K.E."/>
        </authorList>
    </citation>
    <scope>NUCLEOTIDE SEQUENCE [LARGE SCALE GENOMIC DNA]</scope>
    <source>
        <strain evidence="1 2">SK95</strain>
    </source>
</reference>
<evidence type="ECO:0000313" key="1">
    <source>
        <dbReference type="EMBL" id="EGU63854.1"/>
    </source>
</evidence>
<protein>
    <submittedName>
        <fullName evidence="1">Uncharacterized protein</fullName>
    </submittedName>
</protein>
<accession>F9LZ00</accession>
<dbReference type="AlphaFoldDB" id="F9LZ00"/>